<feature type="transmembrane region" description="Helical" evidence="6">
    <location>
        <begin position="266"/>
        <end position="286"/>
    </location>
</feature>
<organism evidence="8 9">
    <name type="scientific">Tepidimonas charontis</name>
    <dbReference type="NCBI Taxonomy" id="2267262"/>
    <lineage>
        <taxon>Bacteria</taxon>
        <taxon>Pseudomonadati</taxon>
        <taxon>Pseudomonadota</taxon>
        <taxon>Betaproteobacteria</taxon>
        <taxon>Burkholderiales</taxon>
        <taxon>Tepidimonas</taxon>
    </lineage>
</organism>
<keyword evidence="4 6" id="KW-1133">Transmembrane helix</keyword>
<dbReference type="PANTHER" id="PTHR32322:SF2">
    <property type="entry name" value="EAMA DOMAIN-CONTAINING PROTEIN"/>
    <property type="match status" value="1"/>
</dbReference>
<name>A0A554XBL7_9BURK</name>
<dbReference type="GO" id="GO:0016020">
    <property type="term" value="C:membrane"/>
    <property type="evidence" value="ECO:0007669"/>
    <property type="project" value="UniProtKB-SubCell"/>
</dbReference>
<dbReference type="SUPFAM" id="SSF103481">
    <property type="entry name" value="Multidrug resistance efflux transporter EmrE"/>
    <property type="match status" value="2"/>
</dbReference>
<dbReference type="InterPro" id="IPR000620">
    <property type="entry name" value="EamA_dom"/>
</dbReference>
<dbReference type="InterPro" id="IPR037185">
    <property type="entry name" value="EmrE-like"/>
</dbReference>
<evidence type="ECO:0000256" key="5">
    <source>
        <dbReference type="ARBA" id="ARBA00023136"/>
    </source>
</evidence>
<comment type="caution">
    <text evidence="8">The sequence shown here is derived from an EMBL/GenBank/DDBJ whole genome shotgun (WGS) entry which is preliminary data.</text>
</comment>
<feature type="domain" description="EamA" evidence="7">
    <location>
        <begin position="14"/>
        <end position="145"/>
    </location>
</feature>
<protein>
    <submittedName>
        <fullName evidence="8">2A78: carboxylate/amino acid/amine transporter</fullName>
    </submittedName>
</protein>
<feature type="transmembrane region" description="Helical" evidence="6">
    <location>
        <begin position="45"/>
        <end position="64"/>
    </location>
</feature>
<dbReference type="InterPro" id="IPR050638">
    <property type="entry name" value="AA-Vitamin_Transporters"/>
</dbReference>
<evidence type="ECO:0000256" key="1">
    <source>
        <dbReference type="ARBA" id="ARBA00004141"/>
    </source>
</evidence>
<evidence type="ECO:0000259" key="7">
    <source>
        <dbReference type="Pfam" id="PF00892"/>
    </source>
</evidence>
<feature type="transmembrane region" description="Helical" evidence="6">
    <location>
        <begin position="192"/>
        <end position="218"/>
    </location>
</feature>
<keyword evidence="9" id="KW-1185">Reference proteome</keyword>
<feature type="transmembrane region" description="Helical" evidence="6">
    <location>
        <begin position="100"/>
        <end position="122"/>
    </location>
</feature>
<evidence type="ECO:0000313" key="9">
    <source>
        <dbReference type="Proteomes" id="UP000318294"/>
    </source>
</evidence>
<dbReference type="OrthoDB" id="4167046at2"/>
<keyword evidence="3 6" id="KW-0812">Transmembrane</keyword>
<gene>
    <name evidence="8" type="ORF">Tchar_01822</name>
</gene>
<dbReference type="Proteomes" id="UP000318294">
    <property type="component" value="Unassembled WGS sequence"/>
</dbReference>
<dbReference type="PANTHER" id="PTHR32322">
    <property type="entry name" value="INNER MEMBRANE TRANSPORTER"/>
    <property type="match status" value="1"/>
</dbReference>
<dbReference type="EMBL" id="VJON01000030">
    <property type="protein sequence ID" value="TSE33233.1"/>
    <property type="molecule type" value="Genomic_DNA"/>
</dbReference>
<feature type="transmembrane region" description="Helical" evidence="6">
    <location>
        <begin position="292"/>
        <end position="309"/>
    </location>
</feature>
<feature type="transmembrane region" description="Helical" evidence="6">
    <location>
        <begin position="131"/>
        <end position="148"/>
    </location>
</feature>
<evidence type="ECO:0000313" key="8">
    <source>
        <dbReference type="EMBL" id="TSE33233.1"/>
    </source>
</evidence>
<dbReference type="RefSeq" id="WP_144328751.1">
    <property type="nucleotide sequence ID" value="NZ_VJON01000030.1"/>
</dbReference>
<feature type="domain" description="EamA" evidence="7">
    <location>
        <begin position="160"/>
        <end position="309"/>
    </location>
</feature>
<comment type="similarity">
    <text evidence="2">Belongs to the EamA transporter family.</text>
</comment>
<dbReference type="Pfam" id="PF00892">
    <property type="entry name" value="EamA"/>
    <property type="match status" value="2"/>
</dbReference>
<feature type="transmembrane region" description="Helical" evidence="6">
    <location>
        <begin position="76"/>
        <end position="94"/>
    </location>
</feature>
<feature type="transmembrane region" description="Helical" evidence="6">
    <location>
        <begin position="163"/>
        <end position="180"/>
    </location>
</feature>
<comment type="subcellular location">
    <subcellularLocation>
        <location evidence="1">Membrane</location>
        <topology evidence="1">Multi-pass membrane protein</topology>
    </subcellularLocation>
</comment>
<reference evidence="8 9" key="1">
    <citation type="submission" date="2019-07" db="EMBL/GenBank/DDBJ databases">
        <title>Tepidimonas charontis SPSP-6 draft genome.</title>
        <authorList>
            <person name="Da Costa M.S."/>
            <person name="Froufe H.J.C."/>
            <person name="Egas C."/>
            <person name="Albuquerque L."/>
        </authorList>
    </citation>
    <scope>NUCLEOTIDE SEQUENCE [LARGE SCALE GENOMIC DNA]</scope>
    <source>
        <strain evidence="8 9">SPSP-6</strain>
    </source>
</reference>
<evidence type="ECO:0000256" key="4">
    <source>
        <dbReference type="ARBA" id="ARBA00022989"/>
    </source>
</evidence>
<keyword evidence="5 6" id="KW-0472">Membrane</keyword>
<accession>A0A554XBL7</accession>
<proteinExistence type="inferred from homology"/>
<evidence type="ECO:0000256" key="2">
    <source>
        <dbReference type="ARBA" id="ARBA00007362"/>
    </source>
</evidence>
<dbReference type="AlphaFoldDB" id="A0A554XBL7"/>
<evidence type="ECO:0000256" key="3">
    <source>
        <dbReference type="ARBA" id="ARBA00022692"/>
    </source>
</evidence>
<feature type="transmembrane region" description="Helical" evidence="6">
    <location>
        <begin position="230"/>
        <end position="254"/>
    </location>
</feature>
<evidence type="ECO:0000256" key="6">
    <source>
        <dbReference type="SAM" id="Phobius"/>
    </source>
</evidence>
<sequence length="312" mass="33744">MSRSAAAPLTPSTVGLLILPPLLWAGNAVVGRLAAAWIPPITFNWLRWVLAFVLLLPLAGWVLRPGSPLWGAWRRFTLLGLLAIAGYNMLQYLALHTSSALNVTLVASSMPVWMMLVGRLFFRAPVLGRQLLGAVLSLGGVGVVLSHGEWQRLLALRLVPGDAWMLAAALTWACYSWLLTRRAEPAEIRNDWAAFLLAQTAFGLVSASALTGLEWLWLSIAPPANMPTHIHWSPTLAAILLFVAVGPSIIAYRCWGEGVQRAGPTVAGFFTNLTPLFAALMSSVWLGETPELYHALAFVLIVAGIVVSSRRG</sequence>